<accession>A0A975GCL3</accession>
<reference evidence="3" key="1">
    <citation type="submission" date="2019-11" db="EMBL/GenBank/DDBJ databases">
        <authorList>
            <person name="Kojima H."/>
        </authorList>
    </citation>
    <scope>NUCLEOTIDE SEQUENCE</scope>
    <source>
        <strain evidence="3">H1576</strain>
    </source>
</reference>
<dbReference type="Proteomes" id="UP000671852">
    <property type="component" value="Chromosome"/>
</dbReference>
<evidence type="ECO:0000256" key="1">
    <source>
        <dbReference type="SAM" id="Coils"/>
    </source>
</evidence>
<evidence type="ECO:0000259" key="2">
    <source>
        <dbReference type="Pfam" id="PF20250"/>
    </source>
</evidence>
<dbReference type="KEGG" id="saqt:GJV85_05765"/>
<keyword evidence="4" id="KW-1185">Reference proteome</keyword>
<dbReference type="RefSeq" id="WP_207562915.1">
    <property type="nucleotide sequence ID" value="NZ_CP046072.1"/>
</dbReference>
<organism evidence="3 4">
    <name type="scientific">Sulfurimonas aquatica</name>
    <dbReference type="NCBI Taxonomy" id="2672570"/>
    <lineage>
        <taxon>Bacteria</taxon>
        <taxon>Pseudomonadati</taxon>
        <taxon>Campylobacterota</taxon>
        <taxon>Epsilonproteobacteria</taxon>
        <taxon>Campylobacterales</taxon>
        <taxon>Sulfurimonadaceae</taxon>
        <taxon>Sulfurimonas</taxon>
    </lineage>
</organism>
<proteinExistence type="predicted"/>
<dbReference type="AlphaFoldDB" id="A0A975GCL3"/>
<keyword evidence="1" id="KW-0175">Coiled coil</keyword>
<sequence length="635" mass="71036">MALFGSKDKATKSKIVQPTVIRTQNVAREIVSLAKSYNVKPESLDFNILEVHTYTRVNDATKESEWESVQEGNLYELDDETALLNKFFQIKQTYEIEIYSINTEEENPYSNFKIAVGANASKCKVYLSIAAGSSLTYSKRLDQELRILINKKKIRAGILINIFDEMLDDSIAKISAIVRVQDSLVFKESKTILIAEGFEPTETTNDTLILHYEDKEDIDEDTKVDYASRGFIQSVREGEVLIEYIKPKLGLPGRNCRGEFMQPSEPTISNEVTFSIGDSIKEVETQNSVQYISKENGYIAFDDNTYYIKTDMDIGEVSFKTTGNIISGLDSDVNLSVKETDAVKDAIGAGMEVEVTEIDIDGNVGSNAKVTAMKATIGGQTHGSSIVRADKLDINVHKGTAFGKSVKVTRLEHGEVNGTKVNISQAVGGKIRAKEIYIEICASHVDAIASHLIEIKKLQGSENTFTIDPMIKKSKQEGLNENKGIIEKLEIEIKEISKEVEKYTQLVKDGAAAFNDIKKRLVSYKKSGVKMPSSFVKKYKQFTEVQEQLKEKQTTYGVKVDQLKLQKSKTSSFQDDICEARIINRDHWVGYNEIVFQLVKPPVRLVHKPAQGSPDKIFGVVEIEPGQYEIQAMTE</sequence>
<dbReference type="EMBL" id="CP046072">
    <property type="protein sequence ID" value="QSZ41632.1"/>
    <property type="molecule type" value="Genomic_DNA"/>
</dbReference>
<feature type="coiled-coil region" evidence="1">
    <location>
        <begin position="479"/>
        <end position="506"/>
    </location>
</feature>
<feature type="domain" description="Flagellar Assembly Protein A N-terminal region" evidence="2">
    <location>
        <begin position="173"/>
        <end position="304"/>
    </location>
</feature>
<gene>
    <name evidence="3" type="ORF">GJV85_05765</name>
</gene>
<name>A0A975GCL3_9BACT</name>
<evidence type="ECO:0000313" key="4">
    <source>
        <dbReference type="Proteomes" id="UP000671852"/>
    </source>
</evidence>
<evidence type="ECO:0000313" key="3">
    <source>
        <dbReference type="EMBL" id="QSZ41632.1"/>
    </source>
</evidence>
<dbReference type="InterPro" id="IPR046866">
    <property type="entry name" value="FapA_N"/>
</dbReference>
<dbReference type="Pfam" id="PF20250">
    <property type="entry name" value="FapA_N"/>
    <property type="match status" value="1"/>
</dbReference>
<reference evidence="3" key="2">
    <citation type="submission" date="2021-04" db="EMBL/GenBank/DDBJ databases">
        <title>Isolation and characterization of a novel species of the genus Sulfurimonas.</title>
        <authorList>
            <person name="Fukui M."/>
        </authorList>
    </citation>
    <scope>NUCLEOTIDE SEQUENCE</scope>
    <source>
        <strain evidence="3">H1576</strain>
    </source>
</reference>
<protein>
    <submittedName>
        <fullName evidence="3">DUF342 domain-containing protein</fullName>
    </submittedName>
</protein>